<dbReference type="Proteomes" id="UP000784294">
    <property type="component" value="Unassembled WGS sequence"/>
</dbReference>
<reference evidence="1" key="1">
    <citation type="submission" date="2018-11" db="EMBL/GenBank/DDBJ databases">
        <authorList>
            <consortium name="Pathogen Informatics"/>
        </authorList>
    </citation>
    <scope>NUCLEOTIDE SEQUENCE</scope>
</reference>
<sequence length="270" mass="29847">TANVSTKKAVIENSSDYVQGAGDEVKDYVCGSRQPAEIGPRYRHIAHSPDALNTSHSIGSDAPFLSDLTESAIPISPEHIESSSMRQTKCQPDFKMNSNLTRPNRMQCSTTPYALGNRIIDHSSVTPAIVATSEDPVMEWNHERSASLPSETYPRHSNQNQQYHHHLHRHLHHHHHRDDVNLDYEKSQHVGLKKMSHSSSLTAWQPGMLNQLNIELDASDADGADSHNSILPTLSPFSDNFRGQVTTINSTMTAATQNSITTAPNASSQE</sequence>
<feature type="non-terminal residue" evidence="1">
    <location>
        <position position="270"/>
    </location>
</feature>
<evidence type="ECO:0000313" key="2">
    <source>
        <dbReference type="Proteomes" id="UP000784294"/>
    </source>
</evidence>
<gene>
    <name evidence="1" type="ORF">PXEA_LOCUS14411</name>
</gene>
<protein>
    <submittedName>
        <fullName evidence="1">Uncharacterized protein</fullName>
    </submittedName>
</protein>
<comment type="caution">
    <text evidence="1">The sequence shown here is derived from an EMBL/GenBank/DDBJ whole genome shotgun (WGS) entry which is preliminary data.</text>
</comment>
<evidence type="ECO:0000313" key="1">
    <source>
        <dbReference type="EMBL" id="VEL20971.1"/>
    </source>
</evidence>
<dbReference type="EMBL" id="CAAALY010048892">
    <property type="protein sequence ID" value="VEL20971.1"/>
    <property type="molecule type" value="Genomic_DNA"/>
</dbReference>
<accession>A0A448WV68</accession>
<feature type="non-terminal residue" evidence="1">
    <location>
        <position position="1"/>
    </location>
</feature>
<organism evidence="1 2">
    <name type="scientific">Protopolystoma xenopodis</name>
    <dbReference type="NCBI Taxonomy" id="117903"/>
    <lineage>
        <taxon>Eukaryota</taxon>
        <taxon>Metazoa</taxon>
        <taxon>Spiralia</taxon>
        <taxon>Lophotrochozoa</taxon>
        <taxon>Platyhelminthes</taxon>
        <taxon>Monogenea</taxon>
        <taxon>Polyopisthocotylea</taxon>
        <taxon>Polystomatidea</taxon>
        <taxon>Polystomatidae</taxon>
        <taxon>Protopolystoma</taxon>
    </lineage>
</organism>
<keyword evidence="2" id="KW-1185">Reference proteome</keyword>
<name>A0A448WV68_9PLAT</name>
<dbReference type="AlphaFoldDB" id="A0A448WV68"/>
<proteinExistence type="predicted"/>